<sequence length="105" mass="11997">MIHRAGDSMAAAGNLRPFKGRARRRCTTNQLIVMPERHLAVGADIHKQRRFRLTQHAAGQHCGCDIRADKRGDATRQIAPRRERKSHLFGIQHLAEETIRGKRRV</sequence>
<comment type="caution">
    <text evidence="1">The sequence shown here is derived from an EMBL/GenBank/DDBJ whole genome shotgun (WGS) entry which is preliminary data.</text>
</comment>
<name>A0A645C548_9ZZZZ</name>
<gene>
    <name evidence="1" type="ORF">SDC9_119074</name>
</gene>
<dbReference type="AlphaFoldDB" id="A0A645C548"/>
<evidence type="ECO:0000313" key="1">
    <source>
        <dbReference type="EMBL" id="MPM72101.1"/>
    </source>
</evidence>
<accession>A0A645C548</accession>
<organism evidence="1">
    <name type="scientific">bioreactor metagenome</name>
    <dbReference type="NCBI Taxonomy" id="1076179"/>
    <lineage>
        <taxon>unclassified sequences</taxon>
        <taxon>metagenomes</taxon>
        <taxon>ecological metagenomes</taxon>
    </lineage>
</organism>
<dbReference type="EMBL" id="VSSQ01024530">
    <property type="protein sequence ID" value="MPM72101.1"/>
    <property type="molecule type" value="Genomic_DNA"/>
</dbReference>
<proteinExistence type="predicted"/>
<reference evidence="1" key="1">
    <citation type="submission" date="2019-08" db="EMBL/GenBank/DDBJ databases">
        <authorList>
            <person name="Kucharzyk K."/>
            <person name="Murdoch R.W."/>
            <person name="Higgins S."/>
            <person name="Loffler F."/>
        </authorList>
    </citation>
    <scope>NUCLEOTIDE SEQUENCE</scope>
</reference>
<protein>
    <submittedName>
        <fullName evidence="1">Uncharacterized protein</fullName>
    </submittedName>
</protein>